<gene>
    <name evidence="7" type="ORF">Aco04nite_37250</name>
</gene>
<keyword evidence="3" id="KW-0731">Sigma factor</keyword>
<dbReference type="GO" id="GO:0006352">
    <property type="term" value="P:DNA-templated transcription initiation"/>
    <property type="evidence" value="ECO:0007669"/>
    <property type="project" value="InterPro"/>
</dbReference>
<comment type="caution">
    <text evidence="7">The sequence shown here is derived from an EMBL/GenBank/DDBJ whole genome shotgun (WGS) entry which is preliminary data.</text>
</comment>
<accession>A0A919VS40</accession>
<dbReference type="InterPro" id="IPR013249">
    <property type="entry name" value="RNA_pol_sigma70_r4_t2"/>
</dbReference>
<dbReference type="Gene3D" id="1.10.10.10">
    <property type="entry name" value="Winged helix-like DNA-binding domain superfamily/Winged helix DNA-binding domain"/>
    <property type="match status" value="1"/>
</dbReference>
<dbReference type="AlphaFoldDB" id="A0A919VS40"/>
<dbReference type="Pfam" id="PF04542">
    <property type="entry name" value="Sigma70_r2"/>
    <property type="match status" value="1"/>
</dbReference>
<reference evidence="7" key="1">
    <citation type="submission" date="2021-03" db="EMBL/GenBank/DDBJ databases">
        <title>Whole genome shotgun sequence of Actinoplanes consettensis NBRC 14913.</title>
        <authorList>
            <person name="Komaki H."/>
            <person name="Tamura T."/>
        </authorList>
    </citation>
    <scope>NUCLEOTIDE SEQUENCE</scope>
    <source>
        <strain evidence="7">NBRC 14913</strain>
    </source>
</reference>
<dbReference type="PANTHER" id="PTHR43133">
    <property type="entry name" value="RNA POLYMERASE ECF-TYPE SIGMA FACTO"/>
    <property type="match status" value="1"/>
</dbReference>
<dbReference type="Gene3D" id="1.10.1740.10">
    <property type="match status" value="1"/>
</dbReference>
<evidence type="ECO:0000259" key="5">
    <source>
        <dbReference type="Pfam" id="PF04542"/>
    </source>
</evidence>
<keyword evidence="8" id="KW-1185">Reference proteome</keyword>
<organism evidence="7 8">
    <name type="scientific">Winogradskya consettensis</name>
    <dbReference type="NCBI Taxonomy" id="113560"/>
    <lineage>
        <taxon>Bacteria</taxon>
        <taxon>Bacillati</taxon>
        <taxon>Actinomycetota</taxon>
        <taxon>Actinomycetes</taxon>
        <taxon>Micromonosporales</taxon>
        <taxon>Micromonosporaceae</taxon>
        <taxon>Winogradskya</taxon>
    </lineage>
</organism>
<name>A0A919VS40_9ACTN</name>
<evidence type="ECO:0000313" key="7">
    <source>
        <dbReference type="EMBL" id="GIM73812.1"/>
    </source>
</evidence>
<dbReference type="InterPro" id="IPR039425">
    <property type="entry name" value="RNA_pol_sigma-70-like"/>
</dbReference>
<dbReference type="EMBL" id="BOQP01000017">
    <property type="protein sequence ID" value="GIM73812.1"/>
    <property type="molecule type" value="Genomic_DNA"/>
</dbReference>
<dbReference type="NCBIfam" id="TIGR02937">
    <property type="entry name" value="sigma70-ECF"/>
    <property type="match status" value="1"/>
</dbReference>
<dbReference type="InterPro" id="IPR036388">
    <property type="entry name" value="WH-like_DNA-bd_sf"/>
</dbReference>
<evidence type="ECO:0000256" key="2">
    <source>
        <dbReference type="ARBA" id="ARBA00023015"/>
    </source>
</evidence>
<keyword evidence="4" id="KW-0804">Transcription</keyword>
<dbReference type="InterPro" id="IPR007627">
    <property type="entry name" value="RNA_pol_sigma70_r2"/>
</dbReference>
<dbReference type="InterPro" id="IPR013324">
    <property type="entry name" value="RNA_pol_sigma_r3/r4-like"/>
</dbReference>
<dbReference type="SUPFAM" id="SSF88659">
    <property type="entry name" value="Sigma3 and sigma4 domains of RNA polymerase sigma factors"/>
    <property type="match status" value="1"/>
</dbReference>
<evidence type="ECO:0000313" key="8">
    <source>
        <dbReference type="Proteomes" id="UP000680865"/>
    </source>
</evidence>
<dbReference type="GO" id="GO:0016987">
    <property type="term" value="F:sigma factor activity"/>
    <property type="evidence" value="ECO:0007669"/>
    <property type="project" value="UniProtKB-KW"/>
</dbReference>
<evidence type="ECO:0000256" key="1">
    <source>
        <dbReference type="ARBA" id="ARBA00010641"/>
    </source>
</evidence>
<evidence type="ECO:0000256" key="3">
    <source>
        <dbReference type="ARBA" id="ARBA00023082"/>
    </source>
</evidence>
<dbReference type="SUPFAM" id="SSF88946">
    <property type="entry name" value="Sigma2 domain of RNA polymerase sigma factors"/>
    <property type="match status" value="1"/>
</dbReference>
<evidence type="ECO:0000256" key="4">
    <source>
        <dbReference type="ARBA" id="ARBA00023163"/>
    </source>
</evidence>
<dbReference type="PANTHER" id="PTHR43133:SF51">
    <property type="entry name" value="RNA POLYMERASE SIGMA FACTOR"/>
    <property type="match status" value="1"/>
</dbReference>
<proteinExistence type="inferred from homology"/>
<feature type="domain" description="RNA polymerase sigma-70 region 2" evidence="5">
    <location>
        <begin position="23"/>
        <end position="88"/>
    </location>
</feature>
<protein>
    <submittedName>
        <fullName evidence="7">Uncharacterized protein</fullName>
    </submittedName>
</protein>
<dbReference type="Pfam" id="PF08281">
    <property type="entry name" value="Sigma70_r4_2"/>
    <property type="match status" value="1"/>
</dbReference>
<keyword evidence="2" id="KW-0805">Transcription regulation</keyword>
<feature type="domain" description="RNA polymerase sigma factor 70 region 4 type 2" evidence="6">
    <location>
        <begin position="118"/>
        <end position="163"/>
    </location>
</feature>
<dbReference type="RefSeq" id="WP_212998466.1">
    <property type="nucleotide sequence ID" value="NZ_BAAATW010000012.1"/>
</dbReference>
<dbReference type="InterPro" id="IPR013325">
    <property type="entry name" value="RNA_pol_sigma_r2"/>
</dbReference>
<dbReference type="GO" id="GO:0003677">
    <property type="term" value="F:DNA binding"/>
    <property type="evidence" value="ECO:0007669"/>
    <property type="project" value="InterPro"/>
</dbReference>
<evidence type="ECO:0000259" key="6">
    <source>
        <dbReference type="Pfam" id="PF08281"/>
    </source>
</evidence>
<dbReference type="InterPro" id="IPR014284">
    <property type="entry name" value="RNA_pol_sigma-70_dom"/>
</dbReference>
<comment type="similarity">
    <text evidence="1">Belongs to the sigma-70 factor family. ECF subfamily.</text>
</comment>
<sequence>MHTDDAELVIRAQLGDRRALTALVERWHLPIWQYVRRMLATPALADDVSQEAWSAALRALPRLRQPDRFAPWLLTITRRTLMNHLRDKYAAPAPVPGDLVEDDFSAGVLDRAEVVAGLAGVPLRERETLILFYLHDLSLDDCAQILGVPPGTVKSRLHRARLLLRAHLIEKGYAA</sequence>
<dbReference type="Proteomes" id="UP000680865">
    <property type="component" value="Unassembled WGS sequence"/>
</dbReference>